<proteinExistence type="predicted"/>
<feature type="compositionally biased region" description="Low complexity" evidence="1">
    <location>
        <begin position="80"/>
        <end position="95"/>
    </location>
</feature>
<dbReference type="Proteomes" id="UP000308199">
    <property type="component" value="Unassembled WGS sequence"/>
</dbReference>
<feature type="compositionally biased region" description="Basic and acidic residues" evidence="1">
    <location>
        <begin position="114"/>
        <end position="128"/>
    </location>
</feature>
<evidence type="ECO:0000313" key="3">
    <source>
        <dbReference type="Proteomes" id="UP000308199"/>
    </source>
</evidence>
<protein>
    <submittedName>
        <fullName evidence="2">Uncharacterized protein</fullName>
    </submittedName>
</protein>
<sequence>MFNDASNSALVMVGSPYHPNTHQHYSGNPCKSIPADAYPQLNSYHAGGPPHEYYLHQQPRIEIIELIEVPPPTRREHISVPDSSSSGSDSYASSSSEEESSAVESYCSSEDHDEVYRSSSAEETKPMRGDNSFQARMRRIEQWRNAYAKAVGAELAPSPSRIKRKCGSNDDDDDDDDDTFSRSSKRSRQGSMSGSASTSTSASARSVHSCSACDASFPDRNSLHKHGFNPRTNDACRAAVEYDIEQ</sequence>
<reference evidence="2 3" key="1">
    <citation type="submission" date="2019-02" db="EMBL/GenBank/DDBJ databases">
        <title>Genome sequencing of the rare red list fungi Phellinidium pouzarii.</title>
        <authorList>
            <person name="Buettner E."/>
            <person name="Kellner H."/>
        </authorList>
    </citation>
    <scope>NUCLEOTIDE SEQUENCE [LARGE SCALE GENOMIC DNA]</scope>
    <source>
        <strain evidence="2 3">DSM 108285</strain>
    </source>
</reference>
<dbReference type="EMBL" id="SGPK01000028">
    <property type="protein sequence ID" value="THH10752.1"/>
    <property type="molecule type" value="Genomic_DNA"/>
</dbReference>
<dbReference type="OrthoDB" id="3256870at2759"/>
<keyword evidence="3" id="KW-1185">Reference proteome</keyword>
<feature type="compositionally biased region" description="Acidic residues" evidence="1">
    <location>
        <begin position="169"/>
        <end position="178"/>
    </location>
</feature>
<comment type="caution">
    <text evidence="2">The sequence shown here is derived from an EMBL/GenBank/DDBJ whole genome shotgun (WGS) entry which is preliminary data.</text>
</comment>
<gene>
    <name evidence="2" type="ORF">EW145_g1112</name>
</gene>
<feature type="region of interest" description="Disordered" evidence="1">
    <location>
        <begin position="74"/>
        <end position="133"/>
    </location>
</feature>
<feature type="region of interest" description="Disordered" evidence="1">
    <location>
        <begin position="151"/>
        <end position="205"/>
    </location>
</feature>
<evidence type="ECO:0000313" key="2">
    <source>
        <dbReference type="EMBL" id="THH10752.1"/>
    </source>
</evidence>
<name>A0A4S4LFR9_9AGAM</name>
<dbReference type="AlphaFoldDB" id="A0A4S4LFR9"/>
<accession>A0A4S4LFR9</accession>
<evidence type="ECO:0000256" key="1">
    <source>
        <dbReference type="SAM" id="MobiDB-lite"/>
    </source>
</evidence>
<organism evidence="2 3">
    <name type="scientific">Phellinidium pouzarii</name>
    <dbReference type="NCBI Taxonomy" id="167371"/>
    <lineage>
        <taxon>Eukaryota</taxon>
        <taxon>Fungi</taxon>
        <taxon>Dikarya</taxon>
        <taxon>Basidiomycota</taxon>
        <taxon>Agaricomycotina</taxon>
        <taxon>Agaricomycetes</taxon>
        <taxon>Hymenochaetales</taxon>
        <taxon>Hymenochaetaceae</taxon>
        <taxon>Phellinidium</taxon>
    </lineage>
</organism>
<feature type="compositionally biased region" description="Low complexity" evidence="1">
    <location>
        <begin position="189"/>
        <end position="205"/>
    </location>
</feature>